<dbReference type="EC" id="1.1.1.35" evidence="8"/>
<dbReference type="Pfam" id="PF00725">
    <property type="entry name" value="3HCDH"/>
    <property type="match status" value="1"/>
</dbReference>
<dbReference type="InterPro" id="IPR006108">
    <property type="entry name" value="3HC_DH_C"/>
</dbReference>
<dbReference type="SUPFAM" id="SSF51735">
    <property type="entry name" value="NAD(P)-binding Rossmann-fold domains"/>
    <property type="match status" value="1"/>
</dbReference>
<dbReference type="PANTHER" id="PTHR48075:SF7">
    <property type="entry name" value="3-HYDROXYACYL-COA DEHYDROGENASE-RELATED"/>
    <property type="match status" value="1"/>
</dbReference>
<dbReference type="InterPro" id="IPR036291">
    <property type="entry name" value="NAD(P)-bd_dom_sf"/>
</dbReference>
<name>A0A3P3ZR17_9ZZZZ</name>
<gene>
    <name evidence="8" type="primary">fadN</name>
    <name evidence="8" type="ORF">CARN8_5300008</name>
</gene>
<organism evidence="8">
    <name type="scientific">mine drainage metagenome</name>
    <dbReference type="NCBI Taxonomy" id="410659"/>
    <lineage>
        <taxon>unclassified sequences</taxon>
        <taxon>metagenomes</taxon>
        <taxon>ecological metagenomes</taxon>
    </lineage>
</organism>
<dbReference type="AlphaFoldDB" id="A0A3P3ZR17"/>
<dbReference type="GO" id="GO:0070403">
    <property type="term" value="F:NAD+ binding"/>
    <property type="evidence" value="ECO:0007669"/>
    <property type="project" value="InterPro"/>
</dbReference>
<dbReference type="EMBL" id="UOYP01000480">
    <property type="protein sequence ID" value="VAY89134.1"/>
    <property type="molecule type" value="Genomic_DNA"/>
</dbReference>
<dbReference type="Gene3D" id="3.90.226.10">
    <property type="entry name" value="2-enoyl-CoA Hydratase, Chain A, domain 1"/>
    <property type="match status" value="1"/>
</dbReference>
<feature type="domain" description="3-hydroxyacyl-CoA dehydrogenase C-terminal" evidence="6">
    <location>
        <begin position="196"/>
        <end position="295"/>
    </location>
</feature>
<evidence type="ECO:0000256" key="4">
    <source>
        <dbReference type="ARBA" id="ARBA00023027"/>
    </source>
</evidence>
<protein>
    <submittedName>
        <fullName evidence="8">Putative 3-hydroxyacyl-CoA dehydrogenase</fullName>
        <ecNumber evidence="8">1.1.1.35</ecNumber>
    </submittedName>
</protein>
<dbReference type="GO" id="GO:0003857">
    <property type="term" value="F:(3S)-3-hydroxyacyl-CoA dehydrogenase (NAD+) activity"/>
    <property type="evidence" value="ECO:0007669"/>
    <property type="project" value="UniProtKB-EC"/>
</dbReference>
<dbReference type="InterPro" id="IPR006176">
    <property type="entry name" value="3-OHacyl-CoA_DH_NAD-bd"/>
</dbReference>
<dbReference type="InterPro" id="IPR029045">
    <property type="entry name" value="ClpP/crotonase-like_dom_sf"/>
</dbReference>
<evidence type="ECO:0000256" key="2">
    <source>
        <dbReference type="ARBA" id="ARBA00022832"/>
    </source>
</evidence>
<dbReference type="PANTHER" id="PTHR48075">
    <property type="entry name" value="3-HYDROXYACYL-COA DEHYDROGENASE FAMILY PROTEIN"/>
    <property type="match status" value="1"/>
</dbReference>
<proteinExistence type="predicted"/>
<comment type="pathway">
    <text evidence="1">Lipid metabolism; fatty acid beta-oxidation.</text>
</comment>
<evidence type="ECO:0000256" key="3">
    <source>
        <dbReference type="ARBA" id="ARBA00023002"/>
    </source>
</evidence>
<dbReference type="Pfam" id="PF00378">
    <property type="entry name" value="ECH_1"/>
    <property type="match status" value="1"/>
</dbReference>
<accession>A0A3P3ZR17</accession>
<dbReference type="SUPFAM" id="SSF48179">
    <property type="entry name" value="6-phosphogluconate dehydrogenase C-terminal domain-like"/>
    <property type="match status" value="2"/>
</dbReference>
<keyword evidence="4" id="KW-0520">NAD</keyword>
<dbReference type="Pfam" id="PF02737">
    <property type="entry name" value="3HCDH_N"/>
    <property type="match status" value="1"/>
</dbReference>
<evidence type="ECO:0000259" key="6">
    <source>
        <dbReference type="Pfam" id="PF00725"/>
    </source>
</evidence>
<evidence type="ECO:0000256" key="1">
    <source>
        <dbReference type="ARBA" id="ARBA00005005"/>
    </source>
</evidence>
<keyword evidence="2" id="KW-0276">Fatty acid metabolism</keyword>
<evidence type="ECO:0000259" key="7">
    <source>
        <dbReference type="Pfam" id="PF02737"/>
    </source>
</evidence>
<keyword evidence="5" id="KW-0443">Lipid metabolism</keyword>
<dbReference type="GO" id="GO:0006635">
    <property type="term" value="P:fatty acid beta-oxidation"/>
    <property type="evidence" value="ECO:0007669"/>
    <property type="project" value="UniProtKB-UniPathway"/>
</dbReference>
<dbReference type="CDD" id="cd06558">
    <property type="entry name" value="crotonase-like"/>
    <property type="match status" value="1"/>
</dbReference>
<evidence type="ECO:0000256" key="5">
    <source>
        <dbReference type="ARBA" id="ARBA00023098"/>
    </source>
</evidence>
<dbReference type="InterPro" id="IPR001753">
    <property type="entry name" value="Enoyl-CoA_hydra/iso"/>
</dbReference>
<reference evidence="8" key="1">
    <citation type="submission" date="2018-10" db="EMBL/GenBank/DDBJ databases">
        <authorList>
            <person name="Plewniak F."/>
        </authorList>
    </citation>
    <scope>NUCLEOTIDE SEQUENCE</scope>
</reference>
<dbReference type="InterPro" id="IPR008927">
    <property type="entry name" value="6-PGluconate_DH-like_C_sf"/>
</dbReference>
<sequence>MGGEMAQIQRVAVLGAGVMGAQLAAHLVNLDIPVLLYDLPLDKGPTNGRVLQAIHGLKKMSPPPLVELERAGLIEVANYDDHLPRLSTCDLVIEAIGEQLAWKQALYARILPHLAPQGWLVSNTSGLSLEELSAALPEDLQTRFCGMHFFNPPRYMALVELIPTTRTDRDSITVLESFITTRLGKTVIHALDTPNFVANRIGVAATVITFHQAQNFGLSCDLVDDLTGPLLGRPRSATYRTADVVGLDILSHVISTTYTQAPDDPFRALFAPFPLLEGLISAGALGAKTGAGFYRKEGKTILRLDPMTRSYVPSGAKAEAGVKACLEVSLSQRLACLRASTHPQAQFLWAIHRDLFHYCALNLAYMAPSAREVDMALRLGFGWSLGPFEQWQLSGWSEVAAWIEEDRRAGKTLVDLPLPDWAMDPQRQVVHTPQGSWSAARATLSPRLSPPWLKRQHFPLRLLGEGGSTAASAGRTVAESEAARLWTLDEDILILTLRTKMNILGEVALEALDQALTEAEGHYRALVLWSPDPHFSAGGDLKGFIETYTRHGLTGLALAQERFQRVVQRLRCSAVPTVAALQGYALGGGCEVSLHCTRRVAYTETNLGMVEVNVGIFPGAGGLTEVARRAGLRALAAQSPLQVADYLQEDLTRILRCTVSQSAQEARSWGWLESGDVLVPHREELLHVALTQALALAESGYAPALPRLFPVGGVEGRAQMLAGLVNALQGGQISAHDFEIGRILATVACGGELPAGTLVNVDYLLGLERTHFGPLLATQKSRERIQSFLETGKAVRN</sequence>
<keyword evidence="3 8" id="KW-0560">Oxidoreductase</keyword>
<dbReference type="SUPFAM" id="SSF52096">
    <property type="entry name" value="ClpP/crotonase"/>
    <property type="match status" value="1"/>
</dbReference>
<feature type="domain" description="3-hydroxyacyl-CoA dehydrogenase NAD binding" evidence="7">
    <location>
        <begin position="11"/>
        <end position="191"/>
    </location>
</feature>
<dbReference type="Gene3D" id="3.40.50.720">
    <property type="entry name" value="NAD(P)-binding Rossmann-like Domain"/>
    <property type="match status" value="1"/>
</dbReference>
<evidence type="ECO:0000313" key="8">
    <source>
        <dbReference type="EMBL" id="VAY89134.1"/>
    </source>
</evidence>
<dbReference type="UniPathway" id="UPA00659"/>
<dbReference type="Gene3D" id="1.10.1040.50">
    <property type="match status" value="1"/>
</dbReference>